<evidence type="ECO:0000313" key="2">
    <source>
        <dbReference type="Proteomes" id="UP000243975"/>
    </source>
</evidence>
<evidence type="ECO:0000313" key="1">
    <source>
        <dbReference type="EMBL" id="KVH99400.1"/>
    </source>
</evidence>
<gene>
    <name evidence="1" type="ORF">Ccrd_022367</name>
</gene>
<comment type="caution">
    <text evidence="1">The sequence shown here is derived from an EMBL/GenBank/DDBJ whole genome shotgun (WGS) entry which is preliminary data.</text>
</comment>
<proteinExistence type="predicted"/>
<dbReference type="Gramene" id="KVH99400">
    <property type="protein sequence ID" value="KVH99400"/>
    <property type="gene ID" value="Ccrd_022367"/>
</dbReference>
<protein>
    <submittedName>
        <fullName evidence="1">Uncharacterized protein</fullName>
    </submittedName>
</protein>
<accession>A0A124SEA0</accession>
<sequence>MKLQMMQEVALESDIQWDSKALDQSLYKPPPFVQVNHSLPSTTTHYHHYSQVIRGKDTIQVLE</sequence>
<keyword evidence="2" id="KW-1185">Reference proteome</keyword>
<dbReference type="EMBL" id="LEKV01003563">
    <property type="protein sequence ID" value="KVH99400.1"/>
    <property type="molecule type" value="Genomic_DNA"/>
</dbReference>
<name>A0A124SEA0_CYNCS</name>
<reference evidence="1 2" key="1">
    <citation type="journal article" date="2016" name="Sci. Rep.">
        <title>The genome sequence of the outbreeding globe artichoke constructed de novo incorporating a phase-aware low-pass sequencing strategy of F1 progeny.</title>
        <authorList>
            <person name="Scaglione D."/>
            <person name="Reyes-Chin-Wo S."/>
            <person name="Acquadro A."/>
            <person name="Froenicke L."/>
            <person name="Portis E."/>
            <person name="Beitel C."/>
            <person name="Tirone M."/>
            <person name="Mauro R."/>
            <person name="Lo Monaco A."/>
            <person name="Mauromicale G."/>
            <person name="Faccioli P."/>
            <person name="Cattivelli L."/>
            <person name="Rieseberg L."/>
            <person name="Michelmore R."/>
            <person name="Lanteri S."/>
        </authorList>
    </citation>
    <scope>NUCLEOTIDE SEQUENCE [LARGE SCALE GENOMIC DNA]</scope>
    <source>
        <strain evidence="1">2C</strain>
    </source>
</reference>
<organism evidence="1 2">
    <name type="scientific">Cynara cardunculus var. scolymus</name>
    <name type="common">Globe artichoke</name>
    <name type="synonym">Cynara scolymus</name>
    <dbReference type="NCBI Taxonomy" id="59895"/>
    <lineage>
        <taxon>Eukaryota</taxon>
        <taxon>Viridiplantae</taxon>
        <taxon>Streptophyta</taxon>
        <taxon>Embryophyta</taxon>
        <taxon>Tracheophyta</taxon>
        <taxon>Spermatophyta</taxon>
        <taxon>Magnoliopsida</taxon>
        <taxon>eudicotyledons</taxon>
        <taxon>Gunneridae</taxon>
        <taxon>Pentapetalae</taxon>
        <taxon>asterids</taxon>
        <taxon>campanulids</taxon>
        <taxon>Asterales</taxon>
        <taxon>Asteraceae</taxon>
        <taxon>Carduoideae</taxon>
        <taxon>Cardueae</taxon>
        <taxon>Carduinae</taxon>
        <taxon>Cynara</taxon>
    </lineage>
</organism>
<dbReference type="Proteomes" id="UP000243975">
    <property type="component" value="Unassembled WGS sequence"/>
</dbReference>
<feature type="non-terminal residue" evidence="1">
    <location>
        <position position="63"/>
    </location>
</feature>
<dbReference type="AlphaFoldDB" id="A0A124SEA0"/>